<protein>
    <recommendedName>
        <fullName evidence="9">Tryptophan 2,3-dioxygenase</fullName>
        <shortName evidence="9">TDO</shortName>
        <ecNumber evidence="9">1.13.11.11</ecNumber>
    </recommendedName>
    <alternativeName>
        <fullName evidence="9">Tryptamin 2,3-dioxygenase</fullName>
    </alternativeName>
    <alternativeName>
        <fullName evidence="9">Tryptophan oxygenase</fullName>
        <shortName evidence="9">TO</shortName>
        <shortName evidence="9">TRPO</shortName>
    </alternativeName>
    <alternativeName>
        <fullName evidence="9">Tryptophan pyrrolase</fullName>
    </alternativeName>
    <alternativeName>
        <fullName evidence="9">Tryptophanase</fullName>
    </alternativeName>
</protein>
<comment type="subunit">
    <text evidence="1 9">Homotetramer.</text>
</comment>
<keyword evidence="2 9" id="KW-0349">Heme</keyword>
<feature type="binding site" evidence="9">
    <location>
        <position position="120"/>
    </location>
    <ligand>
        <name>substrate</name>
    </ligand>
</feature>
<keyword evidence="6 9" id="KW-0408">Iron</keyword>
<dbReference type="Pfam" id="PF03301">
    <property type="entry name" value="Trp_dioxygenase"/>
    <property type="match status" value="2"/>
</dbReference>
<dbReference type="HAMAP" id="MF_01972">
    <property type="entry name" value="T23O"/>
    <property type="match status" value="1"/>
</dbReference>
<evidence type="ECO:0000313" key="10">
    <source>
        <dbReference type="EMBL" id="CDU00188.1"/>
    </source>
</evidence>
<dbReference type="InterPro" id="IPR004981">
    <property type="entry name" value="Trp_2_3_dOase"/>
</dbReference>
<evidence type="ECO:0000256" key="4">
    <source>
        <dbReference type="ARBA" id="ARBA00022964"/>
    </source>
</evidence>
<keyword evidence="4 9" id="KW-0223">Dioxygenase</keyword>
<dbReference type="PANTHER" id="PTHR10138:SF0">
    <property type="entry name" value="TRYPTOPHAN 2,3-DIOXYGENASE"/>
    <property type="match status" value="1"/>
</dbReference>
<keyword evidence="5 9" id="KW-0560">Oxidoreductase</keyword>
<dbReference type="SUPFAM" id="SSF140959">
    <property type="entry name" value="Indolic compounds 2,3-dioxygenase-like"/>
    <property type="match status" value="1"/>
</dbReference>
<evidence type="ECO:0000256" key="8">
    <source>
        <dbReference type="ARBA" id="ARBA00050412"/>
    </source>
</evidence>
<evidence type="ECO:0000313" key="11">
    <source>
        <dbReference type="Proteomes" id="UP000041625"/>
    </source>
</evidence>
<dbReference type="RefSeq" id="WP_197090269.1">
    <property type="nucleotide sequence ID" value="NZ_CCKH01000096.1"/>
</dbReference>
<gene>
    <name evidence="9 10" type="primary">kynA</name>
    <name evidence="10" type="ORF">VCR31J2_80028</name>
</gene>
<dbReference type="GO" id="GO:0046872">
    <property type="term" value="F:metal ion binding"/>
    <property type="evidence" value="ECO:0007669"/>
    <property type="project" value="UniProtKB-KW"/>
</dbReference>
<comment type="function">
    <text evidence="9">Heme-dependent dioxygenase that catalyzes the oxidative cleavage of the L-tryptophan (L-Trp) pyrrole ring and converts L-tryptophan to N-formyl-L-kynurenine. Catalyzes the oxidative cleavage of the indole moiety.</text>
</comment>
<dbReference type="Proteomes" id="UP000041625">
    <property type="component" value="Unassembled WGS sequence"/>
</dbReference>
<feature type="binding site" evidence="9">
    <location>
        <begin position="58"/>
        <end position="62"/>
    </location>
    <ligand>
        <name>substrate</name>
    </ligand>
</feature>
<comment type="catalytic activity">
    <reaction evidence="8 9">
        <text>L-tryptophan + O2 = N-formyl-L-kynurenine</text>
        <dbReference type="Rhea" id="RHEA:24536"/>
        <dbReference type="ChEBI" id="CHEBI:15379"/>
        <dbReference type="ChEBI" id="CHEBI:57912"/>
        <dbReference type="ChEBI" id="CHEBI:58629"/>
        <dbReference type="EC" id="1.13.11.11"/>
    </reaction>
</comment>
<dbReference type="PANTHER" id="PTHR10138">
    <property type="entry name" value="TRYPTOPHAN 2,3-DIOXYGENASE"/>
    <property type="match status" value="1"/>
</dbReference>
<dbReference type="InterPro" id="IPR037217">
    <property type="entry name" value="Trp/Indoleamine_2_3_dOase-like"/>
</dbReference>
<evidence type="ECO:0000256" key="1">
    <source>
        <dbReference type="ARBA" id="ARBA00011881"/>
    </source>
</evidence>
<proteinExistence type="inferred from homology"/>
<name>A0AA86XIE5_9VIBR</name>
<comment type="pathway">
    <text evidence="9">Amino-acid degradation; L-tryptophan degradation via kynurenine pathway; L-kynurenine from L-tryptophan: step 1/2.</text>
</comment>
<reference evidence="10 11" key="1">
    <citation type="submission" date="2014-06" db="EMBL/GenBank/DDBJ databases">
        <authorList>
            <person name="Le Roux F."/>
        </authorList>
    </citation>
    <scope>NUCLEOTIDE SEQUENCE [LARGE SCALE GENOMIC DNA]</scope>
    <source>
        <strain evidence="10 11">J2-31</strain>
    </source>
</reference>
<feature type="binding site" evidence="9">
    <location>
        <position position="261"/>
    </location>
    <ligand>
        <name>substrate</name>
    </ligand>
</feature>
<evidence type="ECO:0000256" key="7">
    <source>
        <dbReference type="ARBA" id="ARBA00023079"/>
    </source>
</evidence>
<dbReference type="GO" id="GO:0019441">
    <property type="term" value="P:L-tryptophan catabolic process to kynurenine"/>
    <property type="evidence" value="ECO:0007669"/>
    <property type="project" value="UniProtKB-UniRule"/>
</dbReference>
<keyword evidence="3 9" id="KW-0479">Metal-binding</keyword>
<evidence type="ECO:0000256" key="5">
    <source>
        <dbReference type="ARBA" id="ARBA00023002"/>
    </source>
</evidence>
<evidence type="ECO:0000256" key="9">
    <source>
        <dbReference type="HAMAP-Rule" id="MF_01972"/>
    </source>
</evidence>
<accession>A0AA86XIE5</accession>
<organism evidence="10 11">
    <name type="scientific">Vibrio coralliirubri</name>
    <dbReference type="NCBI Taxonomy" id="1516159"/>
    <lineage>
        <taxon>Bacteria</taxon>
        <taxon>Pseudomonadati</taxon>
        <taxon>Pseudomonadota</taxon>
        <taxon>Gammaproteobacteria</taxon>
        <taxon>Vibrionales</taxon>
        <taxon>Vibrionaceae</taxon>
        <taxon>Vibrio</taxon>
    </lineage>
</organism>
<comment type="caution">
    <text evidence="10">The sequence shown here is derived from an EMBL/GenBank/DDBJ whole genome shotgun (WGS) entry which is preliminary data.</text>
</comment>
<dbReference type="FunFam" id="1.20.58.480:FF:000001">
    <property type="entry name" value="Tryptophan 2,3-dioxygenase"/>
    <property type="match status" value="1"/>
</dbReference>
<feature type="binding site" description="axial binding residue" evidence="9">
    <location>
        <position position="247"/>
    </location>
    <ligand>
        <name>heme</name>
        <dbReference type="ChEBI" id="CHEBI:30413"/>
    </ligand>
    <ligandPart>
        <name>Fe</name>
        <dbReference type="ChEBI" id="CHEBI:18248"/>
    </ligandPart>
</feature>
<keyword evidence="7 9" id="KW-0823">Tryptophan catabolism</keyword>
<dbReference type="Gene3D" id="1.20.58.480">
    <property type="match status" value="1"/>
</dbReference>
<dbReference type="GO" id="GO:0019442">
    <property type="term" value="P:L-tryptophan catabolic process to acetyl-CoA"/>
    <property type="evidence" value="ECO:0007669"/>
    <property type="project" value="TreeGrafter"/>
</dbReference>
<comment type="similarity">
    <text evidence="9">Belongs to the tryptophan 2,3-dioxygenase family.</text>
</comment>
<dbReference type="AlphaFoldDB" id="A0AA86XIE5"/>
<dbReference type="GO" id="GO:0004833">
    <property type="term" value="F:L-tryptophan 2,3-dioxygenase activity"/>
    <property type="evidence" value="ECO:0007669"/>
    <property type="project" value="UniProtKB-UniRule"/>
</dbReference>
<keyword evidence="11" id="KW-1185">Reference proteome</keyword>
<feature type="binding site" evidence="9">
    <location>
        <position position="124"/>
    </location>
    <ligand>
        <name>substrate</name>
    </ligand>
</feature>
<dbReference type="GO" id="GO:0020037">
    <property type="term" value="F:heme binding"/>
    <property type="evidence" value="ECO:0007669"/>
    <property type="project" value="UniProtKB-UniRule"/>
</dbReference>
<evidence type="ECO:0000256" key="2">
    <source>
        <dbReference type="ARBA" id="ARBA00022617"/>
    </source>
</evidence>
<dbReference type="EC" id="1.13.11.11" evidence="9"/>
<evidence type="ECO:0000256" key="6">
    <source>
        <dbReference type="ARBA" id="ARBA00023004"/>
    </source>
</evidence>
<sequence>MENKITNTGGCPLHNKRVVEDSMVTDLDTINSYGDFLHLDRLLNLQNSFSESHEGMLFVIVHQVSELWLKLVKHELAVVIDYVKNDEVAKAQKGLARILCIQKQLSTSFKVMGTMTPVDYDTLRNLLGEASGFQSYGYRAVEFMLGNKDRNMVELHRHNKEAYEMLDQLMNAPSLYDEVNRLLVRNGIEIDKSHLNRKLAAPYEANQSVVDAWMHVYKNAEEYWDLYQVGELLMDVEDNFQNWRFTHMRTVQRIIGFKVGTGGSTGVGFLKKALDIQFFPELYTIRYEFN</sequence>
<dbReference type="EMBL" id="CCKJ01000234">
    <property type="protein sequence ID" value="CDU00188.1"/>
    <property type="molecule type" value="Genomic_DNA"/>
</dbReference>
<comment type="cofactor">
    <cofactor evidence="9">
        <name>heme</name>
        <dbReference type="ChEBI" id="CHEBI:30413"/>
    </cofactor>
    <text evidence="9">Binds 1 heme group per subunit.</text>
</comment>
<evidence type="ECO:0000256" key="3">
    <source>
        <dbReference type="ARBA" id="ARBA00022723"/>
    </source>
</evidence>